<dbReference type="InterPro" id="IPR002205">
    <property type="entry name" value="Topo_IIA_dom_A"/>
</dbReference>
<dbReference type="GO" id="GO:0006265">
    <property type="term" value="P:DNA topological change"/>
    <property type="evidence" value="ECO:0007669"/>
    <property type="project" value="UniProtKB-UniRule"/>
</dbReference>
<keyword evidence="5 9" id="KW-0799">Topoisomerase</keyword>
<dbReference type="SUPFAM" id="SSF56719">
    <property type="entry name" value="Type II DNA topoisomerase"/>
    <property type="match status" value="1"/>
</dbReference>
<protein>
    <recommendedName>
        <fullName evidence="9">DNA gyrase subunit A</fullName>
        <ecNumber evidence="9">5.6.2.2</ecNumber>
    </recommendedName>
</protein>
<dbReference type="InterPro" id="IPR006691">
    <property type="entry name" value="GyrA/parC_rep"/>
</dbReference>
<comment type="subunit">
    <text evidence="9">Heterotetramer, composed of two GyrA and two GyrB chains. In the heterotetramer, GyrA contains the active site tyrosine that forms a transient covalent intermediate with DNA, while GyrB binds cofactors and catalyzes ATP hydrolysis.</text>
</comment>
<dbReference type="PANTHER" id="PTHR43493">
    <property type="entry name" value="DNA GYRASE/TOPOISOMERASE SUBUNIT A"/>
    <property type="match status" value="1"/>
</dbReference>
<dbReference type="InterPro" id="IPR035516">
    <property type="entry name" value="Gyrase/topoIV_suA_C"/>
</dbReference>
<dbReference type="HAMAP" id="MF_01897">
    <property type="entry name" value="GyrA"/>
    <property type="match status" value="1"/>
</dbReference>
<dbReference type="FunFam" id="1.10.268.10:FF:000001">
    <property type="entry name" value="DNA gyrase subunit A"/>
    <property type="match status" value="1"/>
</dbReference>
<keyword evidence="9" id="KW-0963">Cytoplasm</keyword>
<dbReference type="EC" id="5.6.2.2" evidence="9"/>
<comment type="subunit">
    <text evidence="8">Heterotetramer composed of ParC and ParE.</text>
</comment>
<keyword evidence="7 9" id="KW-0413">Isomerase</keyword>
<accession>D1CB18</accession>
<dbReference type="InterPro" id="IPR013758">
    <property type="entry name" value="Topo_IIA_A/C_ab"/>
</dbReference>
<evidence type="ECO:0000256" key="8">
    <source>
        <dbReference type="ARBA" id="ARBA00063644"/>
    </source>
</evidence>
<dbReference type="Pfam" id="PF03989">
    <property type="entry name" value="DNA_gyraseA_C"/>
    <property type="match status" value="6"/>
</dbReference>
<dbReference type="STRING" id="525904.Tter_1067"/>
<keyword evidence="6 9" id="KW-0238">DNA-binding</keyword>
<evidence type="ECO:0000256" key="1">
    <source>
        <dbReference type="ARBA" id="ARBA00000185"/>
    </source>
</evidence>
<keyword evidence="4 9" id="KW-0067">ATP-binding</keyword>
<feature type="domain" description="Topo IIA-type catalytic" evidence="12">
    <location>
        <begin position="32"/>
        <end position="497"/>
    </location>
</feature>
<dbReference type="FunFam" id="3.30.1360.40:FF:000002">
    <property type="entry name" value="DNA gyrase subunit A"/>
    <property type="match status" value="1"/>
</dbReference>
<dbReference type="InterPro" id="IPR005743">
    <property type="entry name" value="GyrA"/>
</dbReference>
<dbReference type="Pfam" id="PF00521">
    <property type="entry name" value="DNA_topoisoIV"/>
    <property type="match status" value="1"/>
</dbReference>
<proteinExistence type="inferred from homology"/>
<reference evidence="14" key="1">
    <citation type="journal article" date="2010" name="Stand. Genomic Sci.">
        <title>Complete genome sequence of 'Thermobaculum terrenum' type strain (YNP1).</title>
        <authorList>
            <person name="Kiss H."/>
            <person name="Cleland D."/>
            <person name="Lapidus A."/>
            <person name="Lucas S."/>
            <person name="Glavina Del Rio T."/>
            <person name="Nolan M."/>
            <person name="Tice H."/>
            <person name="Han C."/>
            <person name="Goodwin L."/>
            <person name="Pitluck S."/>
            <person name="Liolios K."/>
            <person name="Ivanova N."/>
            <person name="Mavromatis K."/>
            <person name="Ovchinnikova G."/>
            <person name="Pati A."/>
            <person name="Chen A."/>
            <person name="Palaniappan K."/>
            <person name="Land M."/>
            <person name="Hauser L."/>
            <person name="Chang Y."/>
            <person name="Jeffries C."/>
            <person name="Lu M."/>
            <person name="Brettin T."/>
            <person name="Detter J."/>
            <person name="Goker M."/>
            <person name="Tindall B."/>
            <person name="Beck B."/>
            <person name="McDermott T."/>
            <person name="Woyke T."/>
            <person name="Bristow J."/>
            <person name="Eisen J."/>
            <person name="Markowitz V."/>
            <person name="Hugenholtz P."/>
            <person name="Kyrpides N."/>
            <person name="Klenk H."/>
            <person name="Cheng J."/>
        </authorList>
    </citation>
    <scope>NUCLEOTIDE SEQUENCE [LARGE SCALE GENOMIC DNA]</scope>
    <source>
        <strain evidence="14">ATCC BAA-798 / YNP1</strain>
    </source>
</reference>
<comment type="catalytic activity">
    <reaction evidence="1 9 10">
        <text>ATP-dependent breakage, passage and rejoining of double-stranded DNA.</text>
        <dbReference type="EC" id="5.6.2.2"/>
    </reaction>
</comment>
<dbReference type="AlphaFoldDB" id="D1CB18"/>
<dbReference type="NCBIfam" id="NF004043">
    <property type="entry name" value="PRK05560.1"/>
    <property type="match status" value="1"/>
</dbReference>
<dbReference type="CDD" id="cd00187">
    <property type="entry name" value="TOP4c"/>
    <property type="match status" value="1"/>
</dbReference>
<gene>
    <name evidence="9" type="primary">gyrA</name>
    <name evidence="13" type="ordered locus">Tter_1067</name>
</gene>
<comment type="miscellaneous">
    <text evidence="9">Few gyrases are as efficient as E.coli at forming negative supercoils. Not all organisms have 2 type II topoisomerases; in organisms with a single type II topoisomerase this enzyme also has to decatenate newly replicated chromosomes.</text>
</comment>
<dbReference type="Gene3D" id="3.90.199.10">
    <property type="entry name" value="Topoisomerase II, domain 5"/>
    <property type="match status" value="1"/>
</dbReference>
<evidence type="ECO:0000256" key="4">
    <source>
        <dbReference type="ARBA" id="ARBA00022840"/>
    </source>
</evidence>
<dbReference type="GO" id="GO:0006261">
    <property type="term" value="P:DNA-templated DNA replication"/>
    <property type="evidence" value="ECO:0007669"/>
    <property type="project" value="UniProtKB-UniRule"/>
</dbReference>
<dbReference type="GO" id="GO:0005694">
    <property type="term" value="C:chromosome"/>
    <property type="evidence" value="ECO:0007669"/>
    <property type="project" value="InterPro"/>
</dbReference>
<dbReference type="Gene3D" id="2.120.10.90">
    <property type="entry name" value="DNA gyrase/topoisomerase IV, subunit A, C-terminal"/>
    <property type="match status" value="1"/>
</dbReference>
<evidence type="ECO:0000256" key="7">
    <source>
        <dbReference type="ARBA" id="ARBA00023235"/>
    </source>
</evidence>
<keyword evidence="3 9" id="KW-0547">Nucleotide-binding</keyword>
<dbReference type="NCBIfam" id="NF004044">
    <property type="entry name" value="PRK05561.1"/>
    <property type="match status" value="1"/>
</dbReference>
<dbReference type="InterPro" id="IPR013760">
    <property type="entry name" value="Topo_IIA-like_dom_sf"/>
</dbReference>
<dbReference type="PANTHER" id="PTHR43493:SF5">
    <property type="entry name" value="DNA GYRASE SUBUNIT A, CHLOROPLASTIC_MITOCHONDRIAL"/>
    <property type="match status" value="1"/>
</dbReference>
<evidence type="ECO:0000256" key="3">
    <source>
        <dbReference type="ARBA" id="ARBA00022741"/>
    </source>
</evidence>
<evidence type="ECO:0000259" key="12">
    <source>
        <dbReference type="PROSITE" id="PS52040"/>
    </source>
</evidence>
<dbReference type="GO" id="GO:0003677">
    <property type="term" value="F:DNA binding"/>
    <property type="evidence" value="ECO:0007669"/>
    <property type="project" value="UniProtKB-UniRule"/>
</dbReference>
<dbReference type="GO" id="GO:0009330">
    <property type="term" value="C:DNA topoisomerase type II (double strand cut, ATP-hydrolyzing) complex"/>
    <property type="evidence" value="ECO:0007669"/>
    <property type="project" value="TreeGrafter"/>
</dbReference>
<keyword evidence="11" id="KW-0175">Coiled coil</keyword>
<dbReference type="RefSeq" id="WP_012875018.1">
    <property type="nucleotide sequence ID" value="NC_013525.1"/>
</dbReference>
<feature type="coiled-coil region" evidence="11">
    <location>
        <begin position="428"/>
        <end position="455"/>
    </location>
</feature>
<comment type="similarity">
    <text evidence="2 9">Belongs to the type II topoisomerase GyrA/ParC subunit family.</text>
</comment>
<dbReference type="InterPro" id="IPR050220">
    <property type="entry name" value="Type_II_DNA_Topoisomerases"/>
</dbReference>
<dbReference type="eggNOG" id="COG0188">
    <property type="taxonomic scope" value="Bacteria"/>
</dbReference>
<dbReference type="PROSITE" id="PS52040">
    <property type="entry name" value="TOPO_IIA"/>
    <property type="match status" value="1"/>
</dbReference>
<evidence type="ECO:0000313" key="13">
    <source>
        <dbReference type="EMBL" id="ACZ41983.1"/>
    </source>
</evidence>
<name>D1CB18_THET1</name>
<dbReference type="OrthoDB" id="9806486at2"/>
<dbReference type="SUPFAM" id="SSF101904">
    <property type="entry name" value="GyrA/ParC C-terminal domain-like"/>
    <property type="match status" value="1"/>
</dbReference>
<dbReference type="Gene3D" id="1.10.268.10">
    <property type="entry name" value="Topoisomerase, domain 3"/>
    <property type="match status" value="1"/>
</dbReference>
<dbReference type="HOGENOM" id="CLU_002977_6_1_0"/>
<evidence type="ECO:0000313" key="14">
    <source>
        <dbReference type="Proteomes" id="UP000000323"/>
    </source>
</evidence>
<dbReference type="Proteomes" id="UP000000323">
    <property type="component" value="Chromosome 1"/>
</dbReference>
<evidence type="ECO:0000256" key="9">
    <source>
        <dbReference type="HAMAP-Rule" id="MF_01897"/>
    </source>
</evidence>
<organism evidence="13 14">
    <name type="scientific">Thermobaculum terrenum (strain ATCC BAA-798 / CCMEE 7001 / YNP1)</name>
    <dbReference type="NCBI Taxonomy" id="525904"/>
    <lineage>
        <taxon>Bacteria</taxon>
        <taxon>Bacillati</taxon>
        <taxon>Chloroflexota</taxon>
        <taxon>Chloroflexia</taxon>
        <taxon>Candidatus Thermobaculales</taxon>
        <taxon>Candidatus Thermobaculaceae</taxon>
        <taxon>Thermobaculum</taxon>
    </lineage>
</organism>
<comment type="function">
    <text evidence="9">A type II topoisomerase that negatively supercoils closed circular double-stranded (ds) DNA in an ATP-dependent manner to modulate DNA topology and maintain chromosomes in an underwound state. Negative supercoiling favors strand separation, and DNA replication, transcription, recombination and repair, all of which involve strand separation. Also able to catalyze the interconversion of other topological isomers of dsDNA rings, including catenanes and knotted rings. Type II topoisomerases break and join 2 DNA strands simultaneously in an ATP-dependent manner.</text>
</comment>
<dbReference type="KEGG" id="ttr:Tter_1067"/>
<sequence>MEIGVVRPVDIDQEMRSSYLDYAMSVIMSRALPDVRDGLKPVQRRTLYAMYQLGLTQSARYRKSAGIVGEVLKLYHPHGDSAVYDTLVRMAQDFTLRYPLVDGQGNFGSVDGDSAAAMRYTEARLTGLAEELLRDIDKDTVDFVPNYDDSEREPVVLPSRIPNLLINGSSGIAVGMATNIPPHNLREICDGLIYLIDHPDATIEDLSKIVQGPDFPTGGIILGREGILSAYGTGKGKIIVRAKAHIEELRGNRSAIIVTELPYQVNKAALIEKIAELVKEERIPSISDIRDESDRNGMRIVIELRREAQPLKVLNQLYKFTPMQTTFGVNSLALVDGTVPRMLTLKQMMRHYIEHRQIVIRRRTEYDLGKARARAHVLEGLMIALSNLDAVINTIRNSRSADAAKTKLMQDFGLTEVQAQAILDMQLRRLAALERQKIEDELKEVRAQIREYESILASPEKVLAIVKSDLQEIRDKYGDERRTKIVEASGDIRDEDLIPNIEVAVSVTDRGYIKRLPPDTYRTQRRGGRGVNGVGVKDSDVVEHLLVCNTMDSVLFFTNKGKVYQIKAHEIPDSSRTSKGLPLVNLINLEPHERVTEVIAVREFKPDRYLTTITKNGKIKRTSLEEYSSVRSNGLIAMSLEEGDELRDVRLLGDNDDILVLTAKGQSIRFPASDVRPTGRQAIGVTAIRLSEGDEVVAMEVVQSGAEILLVTKKGFGKRTSIDEFNRQARAGSGARAIKIDEKTGDLATARMAPEDSEVLIASASGQVVRLKTNTISKQSKAARGVSLMTLKPNDSVTSLAIIANNHKR</sequence>
<dbReference type="NCBIfam" id="TIGR01063">
    <property type="entry name" value="gyrA"/>
    <property type="match status" value="1"/>
</dbReference>
<keyword evidence="14" id="KW-1185">Reference proteome</keyword>
<evidence type="ECO:0000256" key="5">
    <source>
        <dbReference type="ARBA" id="ARBA00023029"/>
    </source>
</evidence>
<dbReference type="Gene3D" id="3.30.1360.40">
    <property type="match status" value="1"/>
</dbReference>
<dbReference type="GO" id="GO:0005737">
    <property type="term" value="C:cytoplasm"/>
    <property type="evidence" value="ECO:0007669"/>
    <property type="project" value="UniProtKB-SubCell"/>
</dbReference>
<evidence type="ECO:0000256" key="2">
    <source>
        <dbReference type="ARBA" id="ARBA00008263"/>
    </source>
</evidence>
<dbReference type="SMART" id="SM00434">
    <property type="entry name" value="TOP4c"/>
    <property type="match status" value="1"/>
</dbReference>
<feature type="short sequence motif" description="GyrA-box" evidence="9">
    <location>
        <begin position="524"/>
        <end position="530"/>
    </location>
</feature>
<dbReference type="GO" id="GO:0005524">
    <property type="term" value="F:ATP binding"/>
    <property type="evidence" value="ECO:0007669"/>
    <property type="project" value="UniProtKB-UniRule"/>
</dbReference>
<evidence type="ECO:0000256" key="10">
    <source>
        <dbReference type="PROSITE-ProRule" id="PRU01384"/>
    </source>
</evidence>
<dbReference type="InterPro" id="IPR013757">
    <property type="entry name" value="Topo_IIA_A_a_sf"/>
</dbReference>
<feature type="active site" description="O-(5'-phospho-DNA)-tyrosine intermediate" evidence="9 10">
    <location>
        <position position="120"/>
    </location>
</feature>
<comment type="subcellular location">
    <subcellularLocation>
        <location evidence="9">Cytoplasm</location>
    </subcellularLocation>
</comment>
<dbReference type="GO" id="GO:0034335">
    <property type="term" value="F:DNA negative supercoiling activity"/>
    <property type="evidence" value="ECO:0007669"/>
    <property type="project" value="UniProtKB-ARBA"/>
</dbReference>
<dbReference type="FunFam" id="2.120.10.90:FF:000005">
    <property type="entry name" value="DNA topoisomerase 4 subunit A"/>
    <property type="match status" value="1"/>
</dbReference>
<evidence type="ECO:0000256" key="11">
    <source>
        <dbReference type="SAM" id="Coils"/>
    </source>
</evidence>
<dbReference type="EMBL" id="CP001825">
    <property type="protein sequence ID" value="ACZ41983.1"/>
    <property type="molecule type" value="Genomic_DNA"/>
</dbReference>
<evidence type="ECO:0000256" key="6">
    <source>
        <dbReference type="ARBA" id="ARBA00023125"/>
    </source>
</evidence>
<dbReference type="FunFam" id="3.90.199.10:FF:000001">
    <property type="entry name" value="DNA gyrase subunit A"/>
    <property type="match status" value="1"/>
</dbReference>